<dbReference type="InterPro" id="IPR050130">
    <property type="entry name" value="ClpA_ClpB"/>
</dbReference>
<dbReference type="GO" id="GO:0034605">
    <property type="term" value="P:cellular response to heat"/>
    <property type="evidence" value="ECO:0007669"/>
    <property type="project" value="TreeGrafter"/>
</dbReference>
<gene>
    <name evidence="4" type="ORF">UY40_C0002G0042</name>
</gene>
<dbReference type="GO" id="GO:0016887">
    <property type="term" value="F:ATP hydrolysis activity"/>
    <property type="evidence" value="ECO:0007669"/>
    <property type="project" value="InterPro"/>
</dbReference>
<dbReference type="AlphaFoldDB" id="A0A0G1XUD8"/>
<dbReference type="Gene3D" id="3.40.50.300">
    <property type="entry name" value="P-loop containing nucleotide triphosphate hydrolases"/>
    <property type="match status" value="1"/>
</dbReference>
<accession>A0A0G1XUD8</accession>
<evidence type="ECO:0000259" key="3">
    <source>
        <dbReference type="SMART" id="SM01086"/>
    </source>
</evidence>
<dbReference type="Pfam" id="PF10431">
    <property type="entry name" value="ClpB_D2-small"/>
    <property type="match status" value="1"/>
</dbReference>
<dbReference type="EMBL" id="LCPW01000002">
    <property type="protein sequence ID" value="KKW06192.1"/>
    <property type="molecule type" value="Genomic_DNA"/>
</dbReference>
<dbReference type="STRING" id="1618342.UY40_C0002G0042"/>
<name>A0A0G1XUD8_9BACT</name>
<organism evidence="4 5">
    <name type="scientific">candidate division CPR1 bacterium GW2011_GWC1_49_13</name>
    <dbReference type="NCBI Taxonomy" id="1618342"/>
    <lineage>
        <taxon>Bacteria</taxon>
        <taxon>candidate division CPR1</taxon>
    </lineage>
</organism>
<dbReference type="SUPFAM" id="SSF52540">
    <property type="entry name" value="P-loop containing nucleoside triphosphate hydrolases"/>
    <property type="match status" value="1"/>
</dbReference>
<dbReference type="InterPro" id="IPR003959">
    <property type="entry name" value="ATPase_AAA_core"/>
</dbReference>
<comment type="caution">
    <text evidence="4">The sequence shown here is derived from an EMBL/GenBank/DDBJ whole genome shotgun (WGS) entry which is preliminary data.</text>
</comment>
<proteinExistence type="predicted"/>
<evidence type="ECO:0000313" key="4">
    <source>
        <dbReference type="EMBL" id="KKW06192.1"/>
    </source>
</evidence>
<dbReference type="GO" id="GO:0005737">
    <property type="term" value="C:cytoplasm"/>
    <property type="evidence" value="ECO:0007669"/>
    <property type="project" value="TreeGrafter"/>
</dbReference>
<dbReference type="SMART" id="SM01086">
    <property type="entry name" value="ClpB_D2-small"/>
    <property type="match status" value="1"/>
</dbReference>
<keyword evidence="2" id="KW-0067">ATP-binding</keyword>
<sequence length="414" mass="46981">MAKKLVVTKFRHTASSDIDNHLRRYLIGQERPIQEITRSLKRAEAGFQNPNRPLAVLAFFGPTGVGKTYTAELLADKFIKFVWRCPQPKECGGFEISDADWRKLPSSGEYTSPICLPHMKKKKTRVGLLKYQLPKMWKINCGQLSDMAGFNVNTLLGAPPGYLGYDKAPFFTGGKAPKVVLFDEIEKVILSKYSWGENSGVSDILLNILDTGRTVNNAGDEVDFTQSIIILTGNLGAQEIQQEFEKAPFGFISEGKIRRKISQISDQEIEALNKKIYQIVKKKAEKEFAPEFVNRLDRLVVFRFLTQKHYREILNRELEKIQLRITRSPTPFRMELAPNVRKLLVDEAFSDRHQGARPLNRVLDKRLTTPLADLAIQRAIPKGALVKVKVEKGELTFYQETEKTIKAATQEGAR</sequence>
<feature type="domain" description="Clp ATPase C-terminal" evidence="3">
    <location>
        <begin position="305"/>
        <end position="397"/>
    </location>
</feature>
<protein>
    <submittedName>
        <fullName evidence="4">ATPase AAA-2 domain protein</fullName>
    </submittedName>
</protein>
<dbReference type="InterPro" id="IPR027417">
    <property type="entry name" value="P-loop_NTPase"/>
</dbReference>
<dbReference type="Proteomes" id="UP000034119">
    <property type="component" value="Unassembled WGS sequence"/>
</dbReference>
<evidence type="ECO:0000256" key="1">
    <source>
        <dbReference type="ARBA" id="ARBA00022741"/>
    </source>
</evidence>
<reference evidence="4 5" key="1">
    <citation type="journal article" date="2015" name="Nature">
        <title>rRNA introns, odd ribosomes, and small enigmatic genomes across a large radiation of phyla.</title>
        <authorList>
            <person name="Brown C.T."/>
            <person name="Hug L.A."/>
            <person name="Thomas B.C."/>
            <person name="Sharon I."/>
            <person name="Castelle C.J."/>
            <person name="Singh A."/>
            <person name="Wilkins M.J."/>
            <person name="Williams K.H."/>
            <person name="Banfield J.F."/>
        </authorList>
    </citation>
    <scope>NUCLEOTIDE SEQUENCE [LARGE SCALE GENOMIC DNA]</scope>
</reference>
<dbReference type="Gene3D" id="1.10.8.60">
    <property type="match status" value="1"/>
</dbReference>
<dbReference type="InterPro" id="IPR019489">
    <property type="entry name" value="Clp_ATPase_C"/>
</dbReference>
<evidence type="ECO:0000256" key="2">
    <source>
        <dbReference type="ARBA" id="ARBA00022840"/>
    </source>
</evidence>
<dbReference type="PANTHER" id="PTHR11638">
    <property type="entry name" value="ATP-DEPENDENT CLP PROTEASE"/>
    <property type="match status" value="1"/>
</dbReference>
<keyword evidence="1" id="KW-0547">Nucleotide-binding</keyword>
<dbReference type="GO" id="GO:0005524">
    <property type="term" value="F:ATP binding"/>
    <property type="evidence" value="ECO:0007669"/>
    <property type="project" value="UniProtKB-KW"/>
</dbReference>
<dbReference type="PANTHER" id="PTHR11638:SF18">
    <property type="entry name" value="HEAT SHOCK PROTEIN 104"/>
    <property type="match status" value="1"/>
</dbReference>
<dbReference type="Pfam" id="PF07724">
    <property type="entry name" value="AAA_2"/>
    <property type="match status" value="1"/>
</dbReference>
<evidence type="ECO:0000313" key="5">
    <source>
        <dbReference type="Proteomes" id="UP000034119"/>
    </source>
</evidence>